<feature type="compositionally biased region" description="Acidic residues" evidence="1">
    <location>
        <begin position="31"/>
        <end position="64"/>
    </location>
</feature>
<gene>
    <name evidence="2" type="ORF">V1477_000787</name>
</gene>
<feature type="compositionally biased region" description="Polar residues" evidence="1">
    <location>
        <begin position="72"/>
        <end position="93"/>
    </location>
</feature>
<feature type="region of interest" description="Disordered" evidence="1">
    <location>
        <begin position="1"/>
        <end position="93"/>
    </location>
</feature>
<evidence type="ECO:0000313" key="3">
    <source>
        <dbReference type="Proteomes" id="UP001607303"/>
    </source>
</evidence>
<reference evidence="2 3" key="1">
    <citation type="journal article" date="2024" name="Ann. Entomol. Soc. Am.">
        <title>Genomic analyses of the southern and eastern yellowjacket wasps (Hymenoptera: Vespidae) reveal evolutionary signatures of social life.</title>
        <authorList>
            <person name="Catto M.A."/>
            <person name="Caine P.B."/>
            <person name="Orr S.E."/>
            <person name="Hunt B.G."/>
            <person name="Goodisman M.A.D."/>
        </authorList>
    </citation>
    <scope>NUCLEOTIDE SEQUENCE [LARGE SCALE GENOMIC DNA]</scope>
    <source>
        <strain evidence="2">232</strain>
        <tissue evidence="2">Head and thorax</tissue>
    </source>
</reference>
<evidence type="ECO:0000313" key="2">
    <source>
        <dbReference type="EMBL" id="KAL2750684.1"/>
    </source>
</evidence>
<dbReference type="AlphaFoldDB" id="A0ABD2CZX2"/>
<proteinExistence type="predicted"/>
<evidence type="ECO:0000256" key="1">
    <source>
        <dbReference type="SAM" id="MobiDB-lite"/>
    </source>
</evidence>
<name>A0ABD2CZX2_VESMC</name>
<organism evidence="2 3">
    <name type="scientific">Vespula maculifrons</name>
    <name type="common">Eastern yellow jacket</name>
    <name type="synonym">Wasp</name>
    <dbReference type="NCBI Taxonomy" id="7453"/>
    <lineage>
        <taxon>Eukaryota</taxon>
        <taxon>Metazoa</taxon>
        <taxon>Ecdysozoa</taxon>
        <taxon>Arthropoda</taxon>
        <taxon>Hexapoda</taxon>
        <taxon>Insecta</taxon>
        <taxon>Pterygota</taxon>
        <taxon>Neoptera</taxon>
        <taxon>Endopterygota</taxon>
        <taxon>Hymenoptera</taxon>
        <taxon>Apocrita</taxon>
        <taxon>Aculeata</taxon>
        <taxon>Vespoidea</taxon>
        <taxon>Vespidae</taxon>
        <taxon>Vespinae</taxon>
        <taxon>Vespula</taxon>
    </lineage>
</organism>
<comment type="caution">
    <text evidence="2">The sequence shown here is derived from an EMBL/GenBank/DDBJ whole genome shotgun (WGS) entry which is preliminary data.</text>
</comment>
<feature type="compositionally biased region" description="Basic and acidic residues" evidence="1">
    <location>
        <begin position="21"/>
        <end position="30"/>
    </location>
</feature>
<keyword evidence="3" id="KW-1185">Reference proteome</keyword>
<sequence length="93" mass="10915">MYGRKEDGDVSEVLDVASSDRVFEEAHGVTEEEEEEEEEEVEEKEEEEEEEEEDEDDVDDNDDDESRRESLTLRTKSTTTMHRYALTSPQPQR</sequence>
<dbReference type="Proteomes" id="UP001607303">
    <property type="component" value="Unassembled WGS sequence"/>
</dbReference>
<dbReference type="EMBL" id="JAYRBN010000008">
    <property type="protein sequence ID" value="KAL2750684.1"/>
    <property type="molecule type" value="Genomic_DNA"/>
</dbReference>
<accession>A0ABD2CZX2</accession>
<protein>
    <submittedName>
        <fullName evidence="2">Uncharacterized protein</fullName>
    </submittedName>
</protein>